<proteinExistence type="predicted"/>
<feature type="signal peptide" evidence="6">
    <location>
        <begin position="1"/>
        <end position="20"/>
    </location>
</feature>
<keyword evidence="2" id="KW-0812">Transmembrane</keyword>
<dbReference type="AlphaFoldDB" id="A0A6J4TRG0"/>
<evidence type="ECO:0000256" key="4">
    <source>
        <dbReference type="ARBA" id="ARBA00023136"/>
    </source>
</evidence>
<organism evidence="7">
    <name type="scientific">uncultured Solirubrobacteraceae bacterium</name>
    <dbReference type="NCBI Taxonomy" id="1162706"/>
    <lineage>
        <taxon>Bacteria</taxon>
        <taxon>Bacillati</taxon>
        <taxon>Actinomycetota</taxon>
        <taxon>Thermoleophilia</taxon>
        <taxon>Solirubrobacterales</taxon>
        <taxon>Solirubrobacteraceae</taxon>
        <taxon>environmental samples</taxon>
    </lineage>
</organism>
<dbReference type="GO" id="GO:0008237">
    <property type="term" value="F:metallopeptidase activity"/>
    <property type="evidence" value="ECO:0007669"/>
    <property type="project" value="UniProtKB-KW"/>
</dbReference>
<protein>
    <submittedName>
        <fullName evidence="7">YpfJ protein, zinc metalloprotease superfamily</fullName>
    </submittedName>
</protein>
<keyword evidence="7" id="KW-0482">Metalloprotease</keyword>
<accession>A0A6J4TRG0</accession>
<gene>
    <name evidence="7" type="ORF">AVDCRST_MAG13-3978</name>
</gene>
<dbReference type="PROSITE" id="PS51257">
    <property type="entry name" value="PROKAR_LIPOPROTEIN"/>
    <property type="match status" value="1"/>
</dbReference>
<evidence type="ECO:0000256" key="6">
    <source>
        <dbReference type="SAM" id="SignalP"/>
    </source>
</evidence>
<sequence>MPAAFRPLALLLVVACALVAAGCGRDEVEAEVQDRVARVEQRVQARVDRARAEFEERRDRFGERIRQVLEDLEQAVPEAEQTSPAVQSRGQGSEPETVDQFLTRVLEDIDGYWETTFAQAQLPTPRVSYAWVPPGRVLRTSCGAPADDSAAFYCPADDTIYVAQQFAADLNAGRLRGLPGEQAGYGRAVGDFAVAYVLAHEYAHNLQQELGIFDNRVTPSAEPYELQADCLAGTWANSVFEQGRLQPGDLREATDAALAVGDFDEGNAQHHGTPPERRDALLTGYRSGNPSVCEQFLPQV</sequence>
<evidence type="ECO:0000313" key="7">
    <source>
        <dbReference type="EMBL" id="CAA9528828.1"/>
    </source>
</evidence>
<dbReference type="PANTHER" id="PTHR30168">
    <property type="entry name" value="PUTATIVE MEMBRANE PROTEIN YPFJ"/>
    <property type="match status" value="1"/>
</dbReference>
<evidence type="ECO:0000256" key="3">
    <source>
        <dbReference type="ARBA" id="ARBA00022989"/>
    </source>
</evidence>
<evidence type="ECO:0000256" key="2">
    <source>
        <dbReference type="ARBA" id="ARBA00022692"/>
    </source>
</evidence>
<evidence type="ECO:0000256" key="5">
    <source>
        <dbReference type="SAM" id="MobiDB-lite"/>
    </source>
</evidence>
<keyword evidence="4" id="KW-0472">Membrane</keyword>
<comment type="subcellular location">
    <subcellularLocation>
        <location evidence="1">Membrane</location>
        <topology evidence="1">Single-pass membrane protein</topology>
    </subcellularLocation>
</comment>
<keyword evidence="7" id="KW-0645">Protease</keyword>
<reference evidence="7" key="1">
    <citation type="submission" date="2020-02" db="EMBL/GenBank/DDBJ databases">
        <authorList>
            <person name="Meier V. D."/>
        </authorList>
    </citation>
    <scope>NUCLEOTIDE SEQUENCE</scope>
    <source>
        <strain evidence="7">AVDCRST_MAG13</strain>
    </source>
</reference>
<keyword evidence="6" id="KW-0732">Signal</keyword>
<dbReference type="GO" id="GO:0016020">
    <property type="term" value="C:membrane"/>
    <property type="evidence" value="ECO:0007669"/>
    <property type="project" value="UniProtKB-SubCell"/>
</dbReference>
<feature type="compositionally biased region" description="Polar residues" evidence="5">
    <location>
        <begin position="80"/>
        <end position="91"/>
    </location>
</feature>
<dbReference type="Pfam" id="PF04228">
    <property type="entry name" value="Zn_peptidase"/>
    <property type="match status" value="1"/>
</dbReference>
<keyword evidence="3" id="KW-1133">Transmembrane helix</keyword>
<feature type="chain" id="PRO_5039555617" evidence="6">
    <location>
        <begin position="21"/>
        <end position="300"/>
    </location>
</feature>
<dbReference type="PANTHER" id="PTHR30168:SF0">
    <property type="entry name" value="INNER MEMBRANE PROTEIN"/>
    <property type="match status" value="1"/>
</dbReference>
<feature type="region of interest" description="Disordered" evidence="5">
    <location>
        <begin position="74"/>
        <end position="96"/>
    </location>
</feature>
<evidence type="ECO:0000256" key="1">
    <source>
        <dbReference type="ARBA" id="ARBA00004167"/>
    </source>
</evidence>
<dbReference type="EMBL" id="CADCVO010000611">
    <property type="protein sequence ID" value="CAA9528828.1"/>
    <property type="molecule type" value="Genomic_DNA"/>
</dbReference>
<dbReference type="InterPro" id="IPR007343">
    <property type="entry name" value="Uncharacterised_pept_Zn_put"/>
</dbReference>
<keyword evidence="7" id="KW-0378">Hydrolase</keyword>
<dbReference type="GO" id="GO:0006508">
    <property type="term" value="P:proteolysis"/>
    <property type="evidence" value="ECO:0007669"/>
    <property type="project" value="UniProtKB-KW"/>
</dbReference>
<name>A0A6J4TRG0_9ACTN</name>